<evidence type="ECO:0000256" key="10">
    <source>
        <dbReference type="ARBA" id="ARBA00023157"/>
    </source>
</evidence>
<comment type="similarity">
    <text evidence="13">Belongs to the G-protein coupled receptor 1 family.</text>
</comment>
<name>A0A8D0FZI0_SPHPU</name>
<dbReference type="Ensembl" id="ENSSPUT00000000400.1">
    <property type="protein sequence ID" value="ENSSPUP00000000370.1"/>
    <property type="gene ID" value="ENSSPUG00000000293.1"/>
</dbReference>
<feature type="transmembrane region" description="Helical" evidence="14">
    <location>
        <begin position="283"/>
        <end position="303"/>
    </location>
</feature>
<dbReference type="SUPFAM" id="SSF81321">
    <property type="entry name" value="Family A G protein-coupled receptor-like"/>
    <property type="match status" value="1"/>
</dbReference>
<keyword evidence="12 13" id="KW-0807">Transducer</keyword>
<keyword evidence="17" id="KW-1185">Reference proteome</keyword>
<keyword evidence="8 13" id="KW-0297">G-protein coupled receptor</keyword>
<feature type="transmembrane region" description="Helical" evidence="14">
    <location>
        <begin position="249"/>
        <end position="271"/>
    </location>
</feature>
<evidence type="ECO:0000256" key="6">
    <source>
        <dbReference type="ARBA" id="ARBA00022725"/>
    </source>
</evidence>
<dbReference type="AlphaFoldDB" id="A0A8D0FZI0"/>
<dbReference type="PROSITE" id="PS00237">
    <property type="entry name" value="G_PROTEIN_RECEP_F1_1"/>
    <property type="match status" value="1"/>
</dbReference>
<dbReference type="Pfam" id="PF13853">
    <property type="entry name" value="7tm_4"/>
    <property type="match status" value="1"/>
</dbReference>
<dbReference type="GO" id="GO:0005886">
    <property type="term" value="C:plasma membrane"/>
    <property type="evidence" value="ECO:0007669"/>
    <property type="project" value="UniProtKB-SubCell"/>
</dbReference>
<dbReference type="GO" id="GO:0004930">
    <property type="term" value="F:G protein-coupled receptor activity"/>
    <property type="evidence" value="ECO:0007669"/>
    <property type="project" value="UniProtKB-KW"/>
</dbReference>
<evidence type="ECO:0000256" key="9">
    <source>
        <dbReference type="ARBA" id="ARBA00023136"/>
    </source>
</evidence>
<dbReference type="InterPro" id="IPR000725">
    <property type="entry name" value="Olfact_rcpt"/>
</dbReference>
<feature type="domain" description="G-protein coupled receptors family 1 profile" evidence="15">
    <location>
        <begin position="52"/>
        <end position="301"/>
    </location>
</feature>
<evidence type="ECO:0000256" key="14">
    <source>
        <dbReference type="RuleBase" id="RU363047"/>
    </source>
</evidence>
<evidence type="ECO:0000256" key="13">
    <source>
        <dbReference type="RuleBase" id="RU000688"/>
    </source>
</evidence>
<evidence type="ECO:0000259" key="15">
    <source>
        <dbReference type="PROSITE" id="PS50262"/>
    </source>
</evidence>
<dbReference type="PRINTS" id="PR00245">
    <property type="entry name" value="OLFACTORYR"/>
</dbReference>
<keyword evidence="3 14" id="KW-1003">Cell membrane</keyword>
<feature type="transmembrane region" description="Helical" evidence="14">
    <location>
        <begin position="34"/>
        <end position="60"/>
    </location>
</feature>
<dbReference type="PANTHER" id="PTHR48001">
    <property type="entry name" value="OLFACTORY RECEPTOR"/>
    <property type="match status" value="1"/>
</dbReference>
<feature type="transmembrane region" description="Helical" evidence="14">
    <location>
        <begin position="110"/>
        <end position="132"/>
    </location>
</feature>
<feature type="transmembrane region" description="Helical" evidence="14">
    <location>
        <begin position="219"/>
        <end position="237"/>
    </location>
</feature>
<keyword evidence="5 13" id="KW-0812">Transmembrane</keyword>
<dbReference type="OMA" id="PCNKENE"/>
<feature type="transmembrane region" description="Helical" evidence="14">
    <location>
        <begin position="72"/>
        <end position="90"/>
    </location>
</feature>
<evidence type="ECO:0000256" key="8">
    <source>
        <dbReference type="ARBA" id="ARBA00023040"/>
    </source>
</evidence>
<protein>
    <recommendedName>
        <fullName evidence="14">Olfactory receptor</fullName>
    </recommendedName>
</protein>
<evidence type="ECO:0000256" key="11">
    <source>
        <dbReference type="ARBA" id="ARBA00023170"/>
    </source>
</evidence>
<keyword evidence="4 14" id="KW-0716">Sensory transduction</keyword>
<evidence type="ECO:0000256" key="3">
    <source>
        <dbReference type="ARBA" id="ARBA00022475"/>
    </source>
</evidence>
<evidence type="ECO:0000256" key="7">
    <source>
        <dbReference type="ARBA" id="ARBA00022989"/>
    </source>
</evidence>
<reference evidence="16" key="2">
    <citation type="submission" date="2025-09" db="UniProtKB">
        <authorList>
            <consortium name="Ensembl"/>
        </authorList>
    </citation>
    <scope>IDENTIFICATION</scope>
</reference>
<dbReference type="Proteomes" id="UP000694392">
    <property type="component" value="Unplaced"/>
</dbReference>
<dbReference type="GO" id="GO:0004984">
    <property type="term" value="F:olfactory receptor activity"/>
    <property type="evidence" value="ECO:0007669"/>
    <property type="project" value="InterPro"/>
</dbReference>
<keyword evidence="6 14" id="KW-0552">Olfaction</keyword>
<dbReference type="PRINTS" id="PR00237">
    <property type="entry name" value="GPCRRHODOPSN"/>
</dbReference>
<reference evidence="16" key="1">
    <citation type="submission" date="2025-08" db="UniProtKB">
        <authorList>
            <consortium name="Ensembl"/>
        </authorList>
    </citation>
    <scope>IDENTIFICATION</scope>
</reference>
<evidence type="ECO:0000256" key="1">
    <source>
        <dbReference type="ARBA" id="ARBA00002936"/>
    </source>
</evidence>
<keyword evidence="7 14" id="KW-1133">Transmembrane helix</keyword>
<evidence type="ECO:0000313" key="17">
    <source>
        <dbReference type="Proteomes" id="UP000694392"/>
    </source>
</evidence>
<evidence type="ECO:0000256" key="12">
    <source>
        <dbReference type="ARBA" id="ARBA00023224"/>
    </source>
</evidence>
<keyword evidence="9 14" id="KW-0472">Membrane</keyword>
<organism evidence="16 17">
    <name type="scientific">Sphenodon punctatus</name>
    <name type="common">Tuatara</name>
    <name type="synonym">Hatteria punctata</name>
    <dbReference type="NCBI Taxonomy" id="8508"/>
    <lineage>
        <taxon>Eukaryota</taxon>
        <taxon>Metazoa</taxon>
        <taxon>Chordata</taxon>
        <taxon>Craniata</taxon>
        <taxon>Vertebrata</taxon>
        <taxon>Euteleostomi</taxon>
        <taxon>Lepidosauria</taxon>
        <taxon>Sphenodontia</taxon>
        <taxon>Sphenodontidae</taxon>
        <taxon>Sphenodon</taxon>
    </lineage>
</organism>
<keyword evidence="10" id="KW-1015">Disulfide bond</keyword>
<evidence type="ECO:0000256" key="5">
    <source>
        <dbReference type="ARBA" id="ARBA00022692"/>
    </source>
</evidence>
<evidence type="ECO:0000256" key="2">
    <source>
        <dbReference type="ARBA" id="ARBA00004651"/>
    </source>
</evidence>
<dbReference type="InterPro" id="IPR000276">
    <property type="entry name" value="GPCR_Rhodpsn"/>
</dbReference>
<dbReference type="Gene3D" id="1.20.1070.10">
    <property type="entry name" value="Rhodopsin 7-helix transmembrane proteins"/>
    <property type="match status" value="1"/>
</dbReference>
<sequence length="325" mass="36430">LIPCNKENEARMNGKNQSSSSGFILLGLSVRPELWVPLSSLLLVMYLVTLLGNLLIILLIRSDAHLLHAPMYFFLSHLSLTDVCFTSTTIPKMLQNMMTQTKSISHGGCVAQMFFYMAFGNTDNLLLAAMAYDRYVAICRPLHYTVLMSPKRCVLLAGSCWLLAFLHSLLYALLVSRLFFCASREIPHFFCDLYPMMRLSCSDLTLLETVSVTEGMTEVLTPFALIVVSYILIFCAIMKVPSATGKRKAFSTCGSHLTIVVLFYAIIGVYFQPAAQYSAQQGMVFAIMYTVITPMANPYIYSLRNKDVQGALRRLWGRKVLSQRG</sequence>
<evidence type="ECO:0000313" key="16">
    <source>
        <dbReference type="Ensembl" id="ENSSPUP00000000370.1"/>
    </source>
</evidence>
<proteinExistence type="inferred from homology"/>
<comment type="function">
    <text evidence="1">Odorant receptor.</text>
</comment>
<keyword evidence="11 13" id="KW-0675">Receptor</keyword>
<dbReference type="FunFam" id="1.20.1070.10:FF:000082">
    <property type="entry name" value="Olfactory receptor 1A1"/>
    <property type="match status" value="1"/>
</dbReference>
<dbReference type="GeneTree" id="ENSGT00940000162852"/>
<dbReference type="InterPro" id="IPR017452">
    <property type="entry name" value="GPCR_Rhodpsn_7TM"/>
</dbReference>
<dbReference type="CDD" id="cd15235">
    <property type="entry name" value="7tmA_OR1A-like"/>
    <property type="match status" value="1"/>
</dbReference>
<accession>A0A8D0FZI0</accession>
<feature type="transmembrane region" description="Helical" evidence="14">
    <location>
        <begin position="153"/>
        <end position="174"/>
    </location>
</feature>
<dbReference type="PROSITE" id="PS50262">
    <property type="entry name" value="G_PROTEIN_RECEP_F1_2"/>
    <property type="match status" value="1"/>
</dbReference>
<evidence type="ECO:0000256" key="4">
    <source>
        <dbReference type="ARBA" id="ARBA00022606"/>
    </source>
</evidence>
<comment type="subcellular location">
    <subcellularLocation>
        <location evidence="2 14">Cell membrane</location>
        <topology evidence="2 14">Multi-pass membrane protein</topology>
    </subcellularLocation>
</comment>